<dbReference type="InterPro" id="IPR032816">
    <property type="entry name" value="VTT_dom"/>
</dbReference>
<keyword evidence="5 6" id="KW-0472">Membrane</keyword>
<evidence type="ECO:0000256" key="5">
    <source>
        <dbReference type="ARBA" id="ARBA00023136"/>
    </source>
</evidence>
<gene>
    <name evidence="8" type="ORF">GCL57_12355</name>
</gene>
<evidence type="ECO:0000313" key="8">
    <source>
        <dbReference type="EMBL" id="KAB8028510.1"/>
    </source>
</evidence>
<dbReference type="PANTHER" id="PTHR12677:SF59">
    <property type="entry name" value="GOLGI APPARATUS MEMBRANE PROTEIN TVP38-RELATED"/>
    <property type="match status" value="1"/>
</dbReference>
<keyword evidence="4 6" id="KW-1133">Transmembrane helix</keyword>
<dbReference type="Proteomes" id="UP000442694">
    <property type="component" value="Unassembled WGS sequence"/>
</dbReference>
<dbReference type="EMBL" id="WFLN01000009">
    <property type="protein sequence ID" value="KAB8028510.1"/>
    <property type="molecule type" value="Genomic_DNA"/>
</dbReference>
<comment type="subcellular location">
    <subcellularLocation>
        <location evidence="1 6">Cell membrane</location>
        <topology evidence="1 6">Multi-pass membrane protein</topology>
    </subcellularLocation>
</comment>
<name>A0A833JAZ6_9BACT</name>
<feature type="transmembrane region" description="Helical" evidence="6">
    <location>
        <begin position="197"/>
        <end position="215"/>
    </location>
</feature>
<accession>A0A833JAZ6</accession>
<evidence type="ECO:0000256" key="1">
    <source>
        <dbReference type="ARBA" id="ARBA00004651"/>
    </source>
</evidence>
<keyword evidence="2 6" id="KW-1003">Cell membrane</keyword>
<comment type="caution">
    <text evidence="8">The sequence shown here is derived from an EMBL/GenBank/DDBJ whole genome shotgun (WGS) entry which is preliminary data.</text>
</comment>
<evidence type="ECO:0000256" key="6">
    <source>
        <dbReference type="RuleBase" id="RU366058"/>
    </source>
</evidence>
<feature type="transmembrane region" description="Helical" evidence="6">
    <location>
        <begin position="113"/>
        <end position="141"/>
    </location>
</feature>
<feature type="transmembrane region" description="Helical" evidence="6">
    <location>
        <begin position="62"/>
        <end position="79"/>
    </location>
</feature>
<comment type="similarity">
    <text evidence="6">Belongs to the TVP38/TMEM64 family.</text>
</comment>
<dbReference type="Pfam" id="PF09335">
    <property type="entry name" value="VTT_dom"/>
    <property type="match status" value="1"/>
</dbReference>
<dbReference type="InterPro" id="IPR015414">
    <property type="entry name" value="TMEM64"/>
</dbReference>
<feature type="transmembrane region" description="Helical" evidence="6">
    <location>
        <begin position="227"/>
        <end position="246"/>
    </location>
</feature>
<evidence type="ECO:0000256" key="2">
    <source>
        <dbReference type="ARBA" id="ARBA00022475"/>
    </source>
</evidence>
<dbReference type="GO" id="GO:0005886">
    <property type="term" value="C:plasma membrane"/>
    <property type="evidence" value="ECO:0007669"/>
    <property type="project" value="UniProtKB-SubCell"/>
</dbReference>
<dbReference type="PANTHER" id="PTHR12677">
    <property type="entry name" value="GOLGI APPARATUS MEMBRANE PROTEIN TVP38-RELATED"/>
    <property type="match status" value="1"/>
</dbReference>
<feature type="transmembrane region" description="Helical" evidence="6">
    <location>
        <begin position="153"/>
        <end position="174"/>
    </location>
</feature>
<protein>
    <recommendedName>
        <fullName evidence="6">TVP38/TMEM64 family membrane protein</fullName>
    </recommendedName>
</protein>
<feature type="transmembrane region" description="Helical" evidence="6">
    <location>
        <begin position="266"/>
        <end position="287"/>
    </location>
</feature>
<keyword evidence="3 6" id="KW-0812">Transmembrane</keyword>
<reference evidence="8 9" key="1">
    <citation type="submission" date="2019-10" db="EMBL/GenBank/DDBJ databases">
        <title>New genus of Silvanigrellaceae.</title>
        <authorList>
            <person name="Pitt A."/>
            <person name="Hahn M.W."/>
        </authorList>
    </citation>
    <scope>NUCLEOTIDE SEQUENCE [LARGE SCALE GENOMIC DNA]</scope>
    <source>
        <strain evidence="8 9">33A1-SZDP</strain>
    </source>
</reference>
<dbReference type="AlphaFoldDB" id="A0A833JAZ6"/>
<evidence type="ECO:0000256" key="3">
    <source>
        <dbReference type="ARBA" id="ARBA00022692"/>
    </source>
</evidence>
<evidence type="ECO:0000256" key="4">
    <source>
        <dbReference type="ARBA" id="ARBA00022989"/>
    </source>
</evidence>
<evidence type="ECO:0000313" key="9">
    <source>
        <dbReference type="Proteomes" id="UP000442694"/>
    </source>
</evidence>
<evidence type="ECO:0000259" key="7">
    <source>
        <dbReference type="Pfam" id="PF09335"/>
    </source>
</evidence>
<sequence>MGDFHLPKFSDCFDADIIFPSIFGVCLNGKGKFIFLTKASNYTYKILILHLKSCKGNAMRKNFYFIAILLIFFALSRVLNSASNQNNEVDILVMESFQSSVATLKSIADQYPILVFLVYGISFYLLTIFYIPFTASAYVLFAGALFGFYKGTLYFSFLLTFAYTSSFLVTRYIFHKFFKSKTNTKIQNIVKGFEKDGWVYLLSIRFSAIIPGVVVNTGMGITNMPTWQFFLITQIGTLPHVIAYVYASSKIEEIKSLNNIVSPNFFLLLIVLALMPIILKMLSEFLIASKQKFKKE</sequence>
<proteinExistence type="inferred from homology"/>
<organism evidence="8 9">
    <name type="scientific">Fluviispira multicolorata</name>
    <dbReference type="NCBI Taxonomy" id="2654512"/>
    <lineage>
        <taxon>Bacteria</taxon>
        <taxon>Pseudomonadati</taxon>
        <taxon>Bdellovibrionota</taxon>
        <taxon>Oligoflexia</taxon>
        <taxon>Silvanigrellales</taxon>
        <taxon>Silvanigrellaceae</taxon>
        <taxon>Fluviispira</taxon>
    </lineage>
</organism>
<keyword evidence="9" id="KW-1185">Reference proteome</keyword>
<feature type="domain" description="VTT" evidence="7">
    <location>
        <begin position="135"/>
        <end position="249"/>
    </location>
</feature>